<evidence type="ECO:0000313" key="2">
    <source>
        <dbReference type="EnsemblProtists" id="EKX49948"/>
    </source>
</evidence>
<dbReference type="PaxDb" id="55529-EKX49948"/>
<evidence type="ECO:0000313" key="1">
    <source>
        <dbReference type="EMBL" id="EKX49948.1"/>
    </source>
</evidence>
<reference evidence="1 3" key="1">
    <citation type="journal article" date="2012" name="Nature">
        <title>Algal genomes reveal evolutionary mosaicism and the fate of nucleomorphs.</title>
        <authorList>
            <consortium name="DOE Joint Genome Institute"/>
            <person name="Curtis B.A."/>
            <person name="Tanifuji G."/>
            <person name="Burki F."/>
            <person name="Gruber A."/>
            <person name="Irimia M."/>
            <person name="Maruyama S."/>
            <person name="Arias M.C."/>
            <person name="Ball S.G."/>
            <person name="Gile G.H."/>
            <person name="Hirakawa Y."/>
            <person name="Hopkins J.F."/>
            <person name="Kuo A."/>
            <person name="Rensing S.A."/>
            <person name="Schmutz J."/>
            <person name="Symeonidi A."/>
            <person name="Elias M."/>
            <person name="Eveleigh R.J."/>
            <person name="Herman E.K."/>
            <person name="Klute M.J."/>
            <person name="Nakayama T."/>
            <person name="Obornik M."/>
            <person name="Reyes-Prieto A."/>
            <person name="Armbrust E.V."/>
            <person name="Aves S.J."/>
            <person name="Beiko R.G."/>
            <person name="Coutinho P."/>
            <person name="Dacks J.B."/>
            <person name="Durnford D.G."/>
            <person name="Fast N.M."/>
            <person name="Green B.R."/>
            <person name="Grisdale C.J."/>
            <person name="Hempel F."/>
            <person name="Henrissat B."/>
            <person name="Hoppner M.P."/>
            <person name="Ishida K."/>
            <person name="Kim E."/>
            <person name="Koreny L."/>
            <person name="Kroth P.G."/>
            <person name="Liu Y."/>
            <person name="Malik S.B."/>
            <person name="Maier U.G."/>
            <person name="McRose D."/>
            <person name="Mock T."/>
            <person name="Neilson J.A."/>
            <person name="Onodera N.T."/>
            <person name="Poole A.M."/>
            <person name="Pritham E.J."/>
            <person name="Richards T.A."/>
            <person name="Rocap G."/>
            <person name="Roy S.W."/>
            <person name="Sarai C."/>
            <person name="Schaack S."/>
            <person name="Shirato S."/>
            <person name="Slamovits C.H."/>
            <person name="Spencer D.F."/>
            <person name="Suzuki S."/>
            <person name="Worden A.Z."/>
            <person name="Zauner S."/>
            <person name="Barry K."/>
            <person name="Bell C."/>
            <person name="Bharti A.K."/>
            <person name="Crow J.A."/>
            <person name="Grimwood J."/>
            <person name="Kramer R."/>
            <person name="Lindquist E."/>
            <person name="Lucas S."/>
            <person name="Salamov A."/>
            <person name="McFadden G.I."/>
            <person name="Lane C.E."/>
            <person name="Keeling P.J."/>
            <person name="Gray M.W."/>
            <person name="Grigoriev I.V."/>
            <person name="Archibald J.M."/>
        </authorList>
    </citation>
    <scope>NUCLEOTIDE SEQUENCE</scope>
    <source>
        <strain evidence="1 3">CCMP2712</strain>
    </source>
</reference>
<name>L1JPF7_GUITC</name>
<protein>
    <submittedName>
        <fullName evidence="1 2">Uncharacterized protein</fullName>
    </submittedName>
</protein>
<dbReference type="EnsemblProtists" id="EKX49948">
    <property type="protein sequence ID" value="EKX49948"/>
    <property type="gene ID" value="GUITHDRAFT_151339"/>
</dbReference>
<dbReference type="Proteomes" id="UP000011087">
    <property type="component" value="Unassembled WGS sequence"/>
</dbReference>
<dbReference type="AlphaFoldDB" id="L1JPF7"/>
<dbReference type="HOGENOM" id="CLU_1800129_0_0_1"/>
<keyword evidence="3" id="KW-1185">Reference proteome</keyword>
<evidence type="ECO:0000313" key="3">
    <source>
        <dbReference type="Proteomes" id="UP000011087"/>
    </source>
</evidence>
<sequence length="140" mass="14942">MQRLPALLRAATPRFMSSSPAKKTDLSAALAMDLGLGCPETVSNMSAASSKSSAVHSTQNVLPLDGVEFVHSAELQAAQARDMQLLASSAELLLKQASFNWEIEFTTLKFESLQAPVRSASEVSDWSAALMLARGSSFSH</sequence>
<reference evidence="3" key="2">
    <citation type="submission" date="2012-11" db="EMBL/GenBank/DDBJ databases">
        <authorList>
            <person name="Kuo A."/>
            <person name="Curtis B.A."/>
            <person name="Tanifuji G."/>
            <person name="Burki F."/>
            <person name="Gruber A."/>
            <person name="Irimia M."/>
            <person name="Maruyama S."/>
            <person name="Arias M.C."/>
            <person name="Ball S.G."/>
            <person name="Gile G.H."/>
            <person name="Hirakawa Y."/>
            <person name="Hopkins J.F."/>
            <person name="Rensing S.A."/>
            <person name="Schmutz J."/>
            <person name="Symeonidi A."/>
            <person name="Elias M."/>
            <person name="Eveleigh R.J."/>
            <person name="Herman E.K."/>
            <person name="Klute M.J."/>
            <person name="Nakayama T."/>
            <person name="Obornik M."/>
            <person name="Reyes-Prieto A."/>
            <person name="Armbrust E.V."/>
            <person name="Aves S.J."/>
            <person name="Beiko R.G."/>
            <person name="Coutinho P."/>
            <person name="Dacks J.B."/>
            <person name="Durnford D.G."/>
            <person name="Fast N.M."/>
            <person name="Green B.R."/>
            <person name="Grisdale C."/>
            <person name="Hempe F."/>
            <person name="Henrissat B."/>
            <person name="Hoppner M.P."/>
            <person name="Ishida K.-I."/>
            <person name="Kim E."/>
            <person name="Koreny L."/>
            <person name="Kroth P.G."/>
            <person name="Liu Y."/>
            <person name="Malik S.-B."/>
            <person name="Maier U.G."/>
            <person name="McRose D."/>
            <person name="Mock T."/>
            <person name="Neilson J.A."/>
            <person name="Onodera N.T."/>
            <person name="Poole A.M."/>
            <person name="Pritham E.J."/>
            <person name="Richards T.A."/>
            <person name="Rocap G."/>
            <person name="Roy S.W."/>
            <person name="Sarai C."/>
            <person name="Schaack S."/>
            <person name="Shirato S."/>
            <person name="Slamovits C.H."/>
            <person name="Spencer D.F."/>
            <person name="Suzuki S."/>
            <person name="Worden A.Z."/>
            <person name="Zauner S."/>
            <person name="Barry K."/>
            <person name="Bell C."/>
            <person name="Bharti A.K."/>
            <person name="Crow J.A."/>
            <person name="Grimwood J."/>
            <person name="Kramer R."/>
            <person name="Lindquist E."/>
            <person name="Lucas S."/>
            <person name="Salamov A."/>
            <person name="McFadden G.I."/>
            <person name="Lane C.E."/>
            <person name="Keeling P.J."/>
            <person name="Gray M.W."/>
            <person name="Grigoriev I.V."/>
            <person name="Archibald J.M."/>
        </authorList>
    </citation>
    <scope>NUCLEOTIDE SEQUENCE</scope>
    <source>
        <strain evidence="3">CCMP2712</strain>
    </source>
</reference>
<reference evidence="2" key="3">
    <citation type="submission" date="2016-03" db="UniProtKB">
        <authorList>
            <consortium name="EnsemblProtists"/>
        </authorList>
    </citation>
    <scope>IDENTIFICATION</scope>
</reference>
<gene>
    <name evidence="1" type="ORF">GUITHDRAFT_151339</name>
</gene>
<dbReference type="GeneID" id="17306631"/>
<proteinExistence type="predicted"/>
<dbReference type="KEGG" id="gtt:GUITHDRAFT_151339"/>
<organism evidence="1">
    <name type="scientific">Guillardia theta (strain CCMP2712)</name>
    <name type="common">Cryptophyte</name>
    <dbReference type="NCBI Taxonomy" id="905079"/>
    <lineage>
        <taxon>Eukaryota</taxon>
        <taxon>Cryptophyceae</taxon>
        <taxon>Pyrenomonadales</taxon>
        <taxon>Geminigeraceae</taxon>
        <taxon>Guillardia</taxon>
    </lineage>
</organism>
<dbReference type="RefSeq" id="XP_005836928.1">
    <property type="nucleotide sequence ID" value="XM_005836871.1"/>
</dbReference>
<dbReference type="EMBL" id="JH992980">
    <property type="protein sequence ID" value="EKX49948.1"/>
    <property type="molecule type" value="Genomic_DNA"/>
</dbReference>
<accession>L1JPF7</accession>